<reference evidence="4 5" key="1">
    <citation type="journal article" date="2013" name="Mar. Genomics">
        <title>Expression of sulfatases in Rhodopirellula baltica and the diversity of sulfatases in the genus Rhodopirellula.</title>
        <authorList>
            <person name="Wegner C.E."/>
            <person name="Richter-Heitmann T."/>
            <person name="Klindworth A."/>
            <person name="Klockow C."/>
            <person name="Richter M."/>
            <person name="Achstetter T."/>
            <person name="Glockner F.O."/>
            <person name="Harder J."/>
        </authorList>
    </citation>
    <scope>NUCLEOTIDE SEQUENCE [LARGE SCALE GENOMIC DNA]</scope>
    <source>
        <strain evidence="4 5">SH398</strain>
    </source>
</reference>
<dbReference type="CDD" id="cd15482">
    <property type="entry name" value="Sialidase_non-viral"/>
    <property type="match status" value="1"/>
</dbReference>
<dbReference type="InterPro" id="IPR011040">
    <property type="entry name" value="Sialidase"/>
</dbReference>
<dbReference type="SUPFAM" id="SSF50939">
    <property type="entry name" value="Sialidases"/>
    <property type="match status" value="1"/>
</dbReference>
<evidence type="ECO:0000313" key="4">
    <source>
        <dbReference type="EMBL" id="EMI23671.1"/>
    </source>
</evidence>
<dbReference type="EMBL" id="ANOF01000186">
    <property type="protein sequence ID" value="EMI23671.1"/>
    <property type="molecule type" value="Genomic_DNA"/>
</dbReference>
<dbReference type="Pfam" id="PF13088">
    <property type="entry name" value="BNR_2"/>
    <property type="match status" value="1"/>
</dbReference>
<dbReference type="Gene3D" id="2.120.10.10">
    <property type="match status" value="1"/>
</dbReference>
<gene>
    <name evidence="4" type="ORF">RESH_05737</name>
</gene>
<dbReference type="SMART" id="SM00560">
    <property type="entry name" value="LamGL"/>
    <property type="match status" value="1"/>
</dbReference>
<dbReference type="InterPro" id="IPR006558">
    <property type="entry name" value="LamG-like"/>
</dbReference>
<evidence type="ECO:0000256" key="1">
    <source>
        <dbReference type="ARBA" id="ARBA00022729"/>
    </source>
</evidence>
<comment type="caution">
    <text evidence="4">The sequence shown here is derived from an EMBL/GenBank/DDBJ whole genome shotgun (WGS) entry which is preliminary data.</text>
</comment>
<feature type="domain" description="LamG-like jellyroll fold" evidence="3">
    <location>
        <begin position="116"/>
        <end position="250"/>
    </location>
</feature>
<dbReference type="InterPro" id="IPR013320">
    <property type="entry name" value="ConA-like_dom_sf"/>
</dbReference>
<dbReference type="STRING" id="1263868.RESH_05737"/>
<accession>M5RWU1</accession>
<dbReference type="Gene3D" id="2.60.120.200">
    <property type="match status" value="1"/>
</dbReference>
<dbReference type="Proteomes" id="UP000011996">
    <property type="component" value="Unassembled WGS sequence"/>
</dbReference>
<proteinExistence type="predicted"/>
<evidence type="ECO:0000256" key="2">
    <source>
        <dbReference type="ARBA" id="ARBA00023157"/>
    </source>
</evidence>
<evidence type="ECO:0000259" key="3">
    <source>
        <dbReference type="SMART" id="SM00560"/>
    </source>
</evidence>
<dbReference type="Pfam" id="PF13385">
    <property type="entry name" value="Laminin_G_3"/>
    <property type="match status" value="1"/>
</dbReference>
<organism evidence="4 5">
    <name type="scientific">Rhodopirellula europaea SH398</name>
    <dbReference type="NCBI Taxonomy" id="1263868"/>
    <lineage>
        <taxon>Bacteria</taxon>
        <taxon>Pseudomonadati</taxon>
        <taxon>Planctomycetota</taxon>
        <taxon>Planctomycetia</taxon>
        <taxon>Pirellulales</taxon>
        <taxon>Pirellulaceae</taxon>
        <taxon>Rhodopirellula</taxon>
    </lineage>
</organism>
<dbReference type="GO" id="GO:0016740">
    <property type="term" value="F:transferase activity"/>
    <property type="evidence" value="ECO:0007669"/>
    <property type="project" value="UniProtKB-KW"/>
</dbReference>
<keyword evidence="2" id="KW-1015">Disulfide bond</keyword>
<dbReference type="SUPFAM" id="SSF49899">
    <property type="entry name" value="Concanavalin A-like lectins/glucanases"/>
    <property type="match status" value="1"/>
</dbReference>
<dbReference type="InterPro" id="IPR036278">
    <property type="entry name" value="Sialidase_sf"/>
</dbReference>
<dbReference type="PANTHER" id="PTHR43752:SF2">
    <property type="entry name" value="BNR_ASP-BOX REPEAT FAMILY PROTEIN"/>
    <property type="match status" value="1"/>
</dbReference>
<evidence type="ECO:0000313" key="5">
    <source>
        <dbReference type="Proteomes" id="UP000011996"/>
    </source>
</evidence>
<protein>
    <submittedName>
        <fullName evidence="4">Cycloinulo-oligosaccharide fructanotransferase</fullName>
    </submittedName>
</protein>
<sequence>MSEGMDATPFLADASGYDCALVVAVHFGAFAVDHFSLSLLHPHLMIRTILLSLFVSVPALAIASEPVRWSADTARANVVATHGKAELCAGIEGESWFFNGQTVLEPQDARDVLKSGQYSLVVWVNPYRLNAGQQIIAAKNRYSLGEREWSLMLDGNRQFSLYVFRNGWRTISGPEPELGHWYQLCMVMKPESAELYVNGERAGSLELDRPVQSTDAPLTLGGVNDDGNIRQTWNGAIDEVQLLPKALTPEEVAASYHPVDSVHDVPVPPQPFPLWDENVSLGRADDLPEVANVDFHVIKKWDKPRDGYTFLHGVSLAWHKGKLFASIGHNKGDENTVTEEAQLRVSDDEGKTWGPLQVIDAGDEENLAVSHGVFLSHDETLWAFQGAYYGKMDDIHTRAYRLDDSTGEWKPLGVIIENGFWPMNQPVRMDDGNWIMPGFLGKRYSGDKVFPAAVAISHGNDFTRWDCVKIPVDSFIHRMWGESSLWVDGSTVFNVARYGGDAKALVAKSDDYGRTWSPSRVSNLPMATSKPAAGVLSNGQRYLVCTTAAANGGKRSPLTIAVSRPGENVFAKVFVIRRSMNGNAAGESAERLSLSYPCALEHDGKLYVGYSNNGGRRANQNSAELAVFPIESLQIP</sequence>
<keyword evidence="1" id="KW-0732">Signal</keyword>
<dbReference type="AlphaFoldDB" id="M5RWU1"/>
<keyword evidence="4" id="KW-0808">Transferase</keyword>
<dbReference type="PANTHER" id="PTHR43752">
    <property type="entry name" value="BNR/ASP-BOX REPEAT FAMILY PROTEIN"/>
    <property type="match status" value="1"/>
</dbReference>
<dbReference type="PATRIC" id="fig|1263868.3.peg.6215"/>
<name>M5RWU1_9BACT</name>